<dbReference type="Proteomes" id="UP000319257">
    <property type="component" value="Unassembled WGS sequence"/>
</dbReference>
<dbReference type="RefSeq" id="XP_030991118.1">
    <property type="nucleotide sequence ID" value="XM_031144417.1"/>
</dbReference>
<evidence type="ECO:0000313" key="1">
    <source>
        <dbReference type="EMBL" id="TPX09407.1"/>
    </source>
</evidence>
<accession>A0A507APT2</accession>
<protein>
    <submittedName>
        <fullName evidence="1">Uncharacterized protein</fullName>
    </submittedName>
</protein>
<dbReference type="AlphaFoldDB" id="A0A507APT2"/>
<reference evidence="1 2" key="1">
    <citation type="submission" date="2019-06" db="EMBL/GenBank/DDBJ databases">
        <title>Draft genome sequence of the filamentous fungus Phialemoniopsis curvata isolated from diesel fuel.</title>
        <authorList>
            <person name="Varaljay V.A."/>
            <person name="Lyon W.J."/>
            <person name="Crouch A.L."/>
            <person name="Drake C.E."/>
            <person name="Hollomon J.M."/>
            <person name="Nadeau L.J."/>
            <person name="Nunn H.S."/>
            <person name="Stevenson B.S."/>
            <person name="Bojanowski C.L."/>
            <person name="Crookes-Goodson W.J."/>
        </authorList>
    </citation>
    <scope>NUCLEOTIDE SEQUENCE [LARGE SCALE GENOMIC DNA]</scope>
    <source>
        <strain evidence="1 2">D216</strain>
    </source>
</reference>
<dbReference type="InParanoid" id="A0A507APT2"/>
<name>A0A507APT2_9PEZI</name>
<dbReference type="OrthoDB" id="4757858at2759"/>
<dbReference type="InterPro" id="IPR032675">
    <property type="entry name" value="LRR_dom_sf"/>
</dbReference>
<dbReference type="Gene3D" id="3.80.10.10">
    <property type="entry name" value="Ribonuclease Inhibitor"/>
    <property type="match status" value="1"/>
</dbReference>
<sequence>MSLTKLPKELLTAICHYLFPDYPSNDHLPVQALASLAHTCKVMNDISVPILYRRIRVGRTGNTITCARTLLERPDLAQCVRVVEIYGRDRRFPPPQFDFELMARILTKLSVDLPPSLNIADLKSEEFHAHILLMLTPEAERVHYRLHPQDPGVDHRDKLEMSNTMQATTGIIPLLENVKHVDFEARQASYDSQLFRQALLLERFQMQCIASIVGIPDECYTHLNTLSLTNSSIKPEVLLELLQELPRLERFAFRSVRRRDKNTTRPHEVMGVLMLTCMDRLKRLDLDFSDGETGRQRLGNDYDFRGFTALEELALDYEALTGKKARGLCATKPSPFLIDMLPQQIKSLDIHGWEPSEKNGRRPTRSGRSPISRSLIRHLLQEREHFPEQFPDLELVRLNGKEMYCREGATAHRPLPLDFDQYDAFLS</sequence>
<gene>
    <name evidence="1" type="ORF">E0L32_009451</name>
</gene>
<organism evidence="1 2">
    <name type="scientific">Thyridium curvatum</name>
    <dbReference type="NCBI Taxonomy" id="1093900"/>
    <lineage>
        <taxon>Eukaryota</taxon>
        <taxon>Fungi</taxon>
        <taxon>Dikarya</taxon>
        <taxon>Ascomycota</taxon>
        <taxon>Pezizomycotina</taxon>
        <taxon>Sordariomycetes</taxon>
        <taxon>Sordariomycetidae</taxon>
        <taxon>Thyridiales</taxon>
        <taxon>Thyridiaceae</taxon>
        <taxon>Thyridium</taxon>
    </lineage>
</organism>
<keyword evidence="2" id="KW-1185">Reference proteome</keyword>
<proteinExistence type="predicted"/>
<dbReference type="EMBL" id="SKBQ01000068">
    <property type="protein sequence ID" value="TPX09407.1"/>
    <property type="molecule type" value="Genomic_DNA"/>
</dbReference>
<dbReference type="GeneID" id="41976898"/>
<evidence type="ECO:0000313" key="2">
    <source>
        <dbReference type="Proteomes" id="UP000319257"/>
    </source>
</evidence>
<comment type="caution">
    <text evidence="1">The sequence shown here is derived from an EMBL/GenBank/DDBJ whole genome shotgun (WGS) entry which is preliminary data.</text>
</comment>